<protein>
    <recommendedName>
        <fullName evidence="3">Nuclease SbcCD subunit C</fullName>
    </recommendedName>
</protein>
<evidence type="ECO:0000256" key="1">
    <source>
        <dbReference type="ARBA" id="ARBA00006930"/>
    </source>
</evidence>
<dbReference type="PATRIC" id="fig|1160705.3.peg.1923"/>
<comment type="similarity">
    <text evidence="1">Belongs to the SMC family. SbcC subfamily.</text>
</comment>
<organism evidence="7 8">
    <name type="scientific">Streptomyces viridochromogenes Tue57</name>
    <dbReference type="NCBI Taxonomy" id="1160705"/>
    <lineage>
        <taxon>Bacteria</taxon>
        <taxon>Bacillati</taxon>
        <taxon>Actinomycetota</taxon>
        <taxon>Actinomycetes</taxon>
        <taxon>Kitasatosporales</taxon>
        <taxon>Streptomycetaceae</taxon>
        <taxon>Streptomyces</taxon>
    </lineage>
</organism>
<dbReference type="GO" id="GO:0006302">
    <property type="term" value="P:double-strand break repair"/>
    <property type="evidence" value="ECO:0007669"/>
    <property type="project" value="InterPro"/>
</dbReference>
<dbReference type="GO" id="GO:0005524">
    <property type="term" value="F:ATP binding"/>
    <property type="evidence" value="ECO:0007669"/>
    <property type="project" value="InterPro"/>
</dbReference>
<evidence type="ECO:0000313" key="8">
    <source>
        <dbReference type="Proteomes" id="UP000011205"/>
    </source>
</evidence>
<proteinExistence type="inferred from homology"/>
<dbReference type="GO" id="GO:0016887">
    <property type="term" value="F:ATP hydrolysis activity"/>
    <property type="evidence" value="ECO:0007669"/>
    <property type="project" value="InterPro"/>
</dbReference>
<evidence type="ECO:0000256" key="2">
    <source>
        <dbReference type="ARBA" id="ARBA00011322"/>
    </source>
</evidence>
<dbReference type="PANTHER" id="PTHR32114">
    <property type="entry name" value="ABC TRANSPORTER ABCH.3"/>
    <property type="match status" value="1"/>
</dbReference>
<dbReference type="RefSeq" id="WP_003997277.1">
    <property type="nucleotide sequence ID" value="NZ_AMLP01000064.1"/>
</dbReference>
<dbReference type="EMBL" id="AMLP01000064">
    <property type="protein sequence ID" value="ELS57077.1"/>
    <property type="molecule type" value="Genomic_DNA"/>
</dbReference>
<dbReference type="InterPro" id="IPR027417">
    <property type="entry name" value="P-loop_NTPase"/>
</dbReference>
<dbReference type="Proteomes" id="UP000011205">
    <property type="component" value="Unassembled WGS sequence"/>
</dbReference>
<evidence type="ECO:0000259" key="5">
    <source>
        <dbReference type="Pfam" id="PF13304"/>
    </source>
</evidence>
<dbReference type="Gene3D" id="3.40.50.300">
    <property type="entry name" value="P-loop containing nucleotide triphosphate hydrolases"/>
    <property type="match status" value="2"/>
</dbReference>
<comment type="subunit">
    <text evidence="2">Heterodimer of SbcC and SbcD.</text>
</comment>
<accession>L8PNP0</accession>
<comment type="caution">
    <text evidence="7">The sequence shown here is derived from an EMBL/GenBank/DDBJ whole genome shotgun (WGS) entry which is preliminary data.</text>
</comment>
<feature type="domain" description="ATPase AAA-type core" evidence="5">
    <location>
        <begin position="562"/>
        <end position="630"/>
    </location>
</feature>
<evidence type="ECO:0000313" key="7">
    <source>
        <dbReference type="EMBL" id="ELS57077.1"/>
    </source>
</evidence>
<dbReference type="AlphaFoldDB" id="L8PNP0"/>
<gene>
    <name evidence="7" type="ORF">STVIR_1932</name>
</gene>
<dbReference type="InterPro" id="IPR038729">
    <property type="entry name" value="Rad50/SbcC_AAA"/>
</dbReference>
<feature type="coiled-coil region" evidence="4">
    <location>
        <begin position="326"/>
        <end position="392"/>
    </location>
</feature>
<feature type="domain" description="Rad50/SbcC-type AAA" evidence="6">
    <location>
        <begin position="57"/>
        <end position="149"/>
    </location>
</feature>
<dbReference type="Pfam" id="PF13476">
    <property type="entry name" value="AAA_23"/>
    <property type="match status" value="1"/>
</dbReference>
<keyword evidence="4" id="KW-0175">Coiled coil</keyword>
<dbReference type="SUPFAM" id="SSF52540">
    <property type="entry name" value="P-loop containing nucleoside triphosphate hydrolases"/>
    <property type="match status" value="1"/>
</dbReference>
<reference evidence="7 8" key="1">
    <citation type="journal article" date="2013" name="Genome Announc.">
        <title>Draft Genome Sequence of Streptomyces viridochromogenes Strain Tu57, Producer of Avilamycin.</title>
        <authorList>
            <person name="Gruning B.A."/>
            <person name="Erxleben A."/>
            <person name="Hahnlein A."/>
            <person name="Gunther S."/>
        </authorList>
    </citation>
    <scope>NUCLEOTIDE SEQUENCE [LARGE SCALE GENOMIC DNA]</scope>
    <source>
        <strain evidence="7 8">Tue57</strain>
    </source>
</reference>
<sequence length="806" mass="88259">MNDQPPGSLRDLLLDRLNRSHLAPQVQELLRELLPDDPARSPGGRAEPVQLRSISAAGWRGIGPRTTLELPPGPGLVVVAGPNGSGKSSFAEAAETAITGRNSRWEGRRTGDWQKGWRNLHSPDATPEVCVELSVGERGEAVTVRRTWHGIDLDDTRTQVVGPDGTERKLGEVIDPDALDLARPFLPYSELGSMINGTLGGLHDAFFKLLGLELLAEYDARVKNVDTECGQAIKVRDALTAKLLPELRGLDDPRAREAVQVLSGTKPDLARVRSLLESRSTTDDSELTLLRQYAGLAGPDLKETAGAIARLREAGATAEDVRFGRAEDARRLARLLEAALEHQRRSPGVDCPVCGSEAVLDRAWAEQARAQVEQLQSEAADAEAARQAVSVAIRAMHDLVQPLPVWLRGETSALVSLWQDWAQCRDIAHPRELAERAERAAAALDEACRQVRDEAARRLAEYDDAWQPTAVRLAEWLAAAEVAEAASERRPYARKARNWLRPIIDELRNERLRPFAQRSQEVWQKLCEHSSVTLGSVTLAGTPGRGRVVLDVSVDDMSAPAYGVMSQGELHSLALSLFLPRATHATSPFGFLVIDDPVQSMDPEKVEGLARVLDACTRDRQVIVFTHDTRLRQAIEHLGIEATVLSVTRRPDSVVGVERVGDPVNQALAEARALSQDAHLPQEVADHVLPAMCRRVIEAACLETVRRRLRDEDGLGLGDIEERIGSLDHRTKAQVSLALLGDERQHARETVERISPGGWALIETFNSGAHLPLPTVHDRRELVRRTKALATAIRRVPGAQSAGGAR</sequence>
<evidence type="ECO:0000256" key="4">
    <source>
        <dbReference type="SAM" id="Coils"/>
    </source>
</evidence>
<dbReference type="Pfam" id="PF13304">
    <property type="entry name" value="AAA_21"/>
    <property type="match status" value="1"/>
</dbReference>
<dbReference type="PANTHER" id="PTHR32114:SF2">
    <property type="entry name" value="ABC TRANSPORTER ABCH.3"/>
    <property type="match status" value="1"/>
</dbReference>
<evidence type="ECO:0000259" key="6">
    <source>
        <dbReference type="Pfam" id="PF13476"/>
    </source>
</evidence>
<evidence type="ECO:0000256" key="3">
    <source>
        <dbReference type="ARBA" id="ARBA00013368"/>
    </source>
</evidence>
<dbReference type="InterPro" id="IPR003959">
    <property type="entry name" value="ATPase_AAA_core"/>
</dbReference>
<name>L8PNP0_STRVR</name>